<proteinExistence type="inferred from homology"/>
<dbReference type="PROSITE" id="PS01031">
    <property type="entry name" value="SHSP"/>
    <property type="match status" value="1"/>
</dbReference>
<dbReference type="InterPro" id="IPR002068">
    <property type="entry name" value="A-crystallin/Hsp20_dom"/>
</dbReference>
<evidence type="ECO:0000313" key="7">
    <source>
        <dbReference type="EMBL" id="CAI0459694.1"/>
    </source>
</evidence>
<dbReference type="Gene3D" id="2.60.40.790">
    <property type="match status" value="1"/>
</dbReference>
<dbReference type="Proteomes" id="UP001154282">
    <property type="component" value="Unassembled WGS sequence"/>
</dbReference>
<organism evidence="7 8">
    <name type="scientific">Linum tenue</name>
    <dbReference type="NCBI Taxonomy" id="586396"/>
    <lineage>
        <taxon>Eukaryota</taxon>
        <taxon>Viridiplantae</taxon>
        <taxon>Streptophyta</taxon>
        <taxon>Embryophyta</taxon>
        <taxon>Tracheophyta</taxon>
        <taxon>Spermatophyta</taxon>
        <taxon>Magnoliopsida</taxon>
        <taxon>eudicotyledons</taxon>
        <taxon>Gunneridae</taxon>
        <taxon>Pentapetalae</taxon>
        <taxon>rosids</taxon>
        <taxon>fabids</taxon>
        <taxon>Malpighiales</taxon>
        <taxon>Linaceae</taxon>
        <taxon>Linum</taxon>
    </lineage>
</organism>
<dbReference type="SUPFAM" id="SSF49764">
    <property type="entry name" value="HSP20-like chaperones"/>
    <property type="match status" value="1"/>
</dbReference>
<evidence type="ECO:0000256" key="1">
    <source>
        <dbReference type="ARBA" id="ARBA00004496"/>
    </source>
</evidence>
<dbReference type="InterPro" id="IPR031107">
    <property type="entry name" value="Small_HSP"/>
</dbReference>
<sequence>MEVAFNTIPGFNHSFLDVIHELIEETTTEKSAGGGAGHHPSAAYLREARAMAATPADVKELPEAYVFVLDMPGLSADQVRVDVEEDGRTLVVSRERKREKERDQGIRYVRMERRLGKYLKRFPMPENADVEKVAARYKDGVLTVTVVKKPPEEPKKLRTLKFKSRDGGGVGCVHYGAVWCCRRSFLRSEQEPPKFIKKITRQEQNGSVWVPAQDSDSFFLALPPAFFPSSRVFPQISGRFRDQDEELSIGQLFLLLRSIPIPRTEIHDVRVGQFGSGRLELPPQRVFTSGEMELSEDYTCVISHGPIPKTTHIFDDCIVDAYCGVFTLDPSVKEASDDFYPFESVIIIFF</sequence>
<dbReference type="FunFam" id="2.60.40.790:FF:000010">
    <property type="entry name" value="17.3 kDa class II heat shock protein-like"/>
    <property type="match status" value="1"/>
</dbReference>
<protein>
    <recommendedName>
        <fullName evidence="6">SHSP domain-containing protein</fullName>
    </recommendedName>
</protein>
<name>A0AAV0NMV7_9ROSI</name>
<comment type="subcellular location">
    <subcellularLocation>
        <location evidence="1">Cytoplasm</location>
    </subcellularLocation>
</comment>
<dbReference type="GO" id="GO:0005737">
    <property type="term" value="C:cytoplasm"/>
    <property type="evidence" value="ECO:0007669"/>
    <property type="project" value="UniProtKB-SubCell"/>
</dbReference>
<dbReference type="PANTHER" id="PTHR11527">
    <property type="entry name" value="HEAT-SHOCK PROTEIN 20 FAMILY MEMBER"/>
    <property type="match status" value="1"/>
</dbReference>
<dbReference type="Pfam" id="PF00011">
    <property type="entry name" value="HSP20"/>
    <property type="match status" value="1"/>
</dbReference>
<comment type="similarity">
    <text evidence="4 5">Belongs to the small heat shock protein (HSP20) family.</text>
</comment>
<evidence type="ECO:0000259" key="6">
    <source>
        <dbReference type="PROSITE" id="PS01031"/>
    </source>
</evidence>
<keyword evidence="2" id="KW-0963">Cytoplasm</keyword>
<evidence type="ECO:0000313" key="8">
    <source>
        <dbReference type="Proteomes" id="UP001154282"/>
    </source>
</evidence>
<dbReference type="AlphaFoldDB" id="A0AAV0NMV7"/>
<comment type="caution">
    <text evidence="7">The sequence shown here is derived from an EMBL/GenBank/DDBJ whole genome shotgun (WGS) entry which is preliminary data.</text>
</comment>
<dbReference type="GO" id="GO:0006950">
    <property type="term" value="P:response to stress"/>
    <property type="evidence" value="ECO:0007669"/>
    <property type="project" value="UniProtKB-ARBA"/>
</dbReference>
<reference evidence="7" key="1">
    <citation type="submission" date="2022-08" db="EMBL/GenBank/DDBJ databases">
        <authorList>
            <person name="Gutierrez-Valencia J."/>
        </authorList>
    </citation>
    <scope>NUCLEOTIDE SEQUENCE</scope>
</reference>
<evidence type="ECO:0000256" key="5">
    <source>
        <dbReference type="RuleBase" id="RU003616"/>
    </source>
</evidence>
<evidence type="ECO:0000256" key="4">
    <source>
        <dbReference type="PROSITE-ProRule" id="PRU00285"/>
    </source>
</evidence>
<keyword evidence="8" id="KW-1185">Reference proteome</keyword>
<keyword evidence="3" id="KW-0346">Stress response</keyword>
<evidence type="ECO:0000256" key="2">
    <source>
        <dbReference type="ARBA" id="ARBA00022490"/>
    </source>
</evidence>
<accession>A0AAV0NMV7</accession>
<dbReference type="InterPro" id="IPR008978">
    <property type="entry name" value="HSP20-like_chaperone"/>
</dbReference>
<feature type="domain" description="SHSP" evidence="6">
    <location>
        <begin position="47"/>
        <end position="163"/>
    </location>
</feature>
<evidence type="ECO:0000256" key="3">
    <source>
        <dbReference type="ARBA" id="ARBA00023016"/>
    </source>
</evidence>
<gene>
    <name evidence="7" type="ORF">LITE_LOCUS34132</name>
</gene>
<dbReference type="EMBL" id="CAMGYJ010000008">
    <property type="protein sequence ID" value="CAI0459694.1"/>
    <property type="molecule type" value="Genomic_DNA"/>
</dbReference>